<proteinExistence type="predicted"/>
<dbReference type="PANTHER" id="PTHR42709">
    <property type="entry name" value="ALKALINE PHOSPHATASE LIKE PROTEIN"/>
    <property type="match status" value="1"/>
</dbReference>
<gene>
    <name evidence="8" type="ORF">GX656_03120</name>
</gene>
<evidence type="ECO:0000256" key="6">
    <source>
        <dbReference type="SAM" id="Phobius"/>
    </source>
</evidence>
<dbReference type="InterPro" id="IPR032816">
    <property type="entry name" value="VTT_dom"/>
</dbReference>
<evidence type="ECO:0000256" key="4">
    <source>
        <dbReference type="ARBA" id="ARBA00022989"/>
    </source>
</evidence>
<keyword evidence="5 6" id="KW-0472">Membrane</keyword>
<evidence type="ECO:0000256" key="1">
    <source>
        <dbReference type="ARBA" id="ARBA00004651"/>
    </source>
</evidence>
<feature type="transmembrane region" description="Helical" evidence="6">
    <location>
        <begin position="54"/>
        <end position="75"/>
    </location>
</feature>
<feature type="transmembrane region" description="Helical" evidence="6">
    <location>
        <begin position="140"/>
        <end position="162"/>
    </location>
</feature>
<accession>A0A847D1J4</accession>
<keyword evidence="2" id="KW-1003">Cell membrane</keyword>
<feature type="transmembrane region" description="Helical" evidence="6">
    <location>
        <begin position="12"/>
        <end position="34"/>
    </location>
</feature>
<dbReference type="AlphaFoldDB" id="A0A847D1J4"/>
<evidence type="ECO:0000256" key="2">
    <source>
        <dbReference type="ARBA" id="ARBA00022475"/>
    </source>
</evidence>
<evidence type="ECO:0000313" key="9">
    <source>
        <dbReference type="Proteomes" id="UP000545876"/>
    </source>
</evidence>
<evidence type="ECO:0000313" key="8">
    <source>
        <dbReference type="EMBL" id="NLD25604.1"/>
    </source>
</evidence>
<feature type="transmembrane region" description="Helical" evidence="6">
    <location>
        <begin position="182"/>
        <end position="200"/>
    </location>
</feature>
<comment type="caution">
    <text evidence="8">The sequence shown here is derived from an EMBL/GenBank/DDBJ whole genome shotgun (WGS) entry which is preliminary data.</text>
</comment>
<sequence length="207" mass="23082">MINSIIEWLVNLISSVGYWGVGLAMFIESFFAPIPSEIILPFSGFVASKGNLNILIVIIVATIAAYLGSLPFYFIGKLGEEKVLSFLKKFGKYLFISDKDLKKGIEVFEKFGNRFVLLGRLIPIIRTVISFPAGVSKMNFGIFSLYTIIGTAIWSTILSLAGFFLGSKWENVSIFVARYEKVIIGILLFITIVFIGNKILKRKNTKS</sequence>
<protein>
    <submittedName>
        <fullName evidence="8">DedA family protein</fullName>
    </submittedName>
</protein>
<organism evidence="8 9">
    <name type="scientific">Candidatus Dojkabacteria bacterium</name>
    <dbReference type="NCBI Taxonomy" id="2099670"/>
    <lineage>
        <taxon>Bacteria</taxon>
        <taxon>Candidatus Dojkabacteria</taxon>
    </lineage>
</organism>
<dbReference type="GO" id="GO:0005886">
    <property type="term" value="C:plasma membrane"/>
    <property type="evidence" value="ECO:0007669"/>
    <property type="project" value="UniProtKB-SubCell"/>
</dbReference>
<evidence type="ECO:0000259" key="7">
    <source>
        <dbReference type="Pfam" id="PF09335"/>
    </source>
</evidence>
<evidence type="ECO:0000256" key="5">
    <source>
        <dbReference type="ARBA" id="ARBA00023136"/>
    </source>
</evidence>
<dbReference type="EMBL" id="JAAZBX010000012">
    <property type="protein sequence ID" value="NLD25604.1"/>
    <property type="molecule type" value="Genomic_DNA"/>
</dbReference>
<comment type="subcellular location">
    <subcellularLocation>
        <location evidence="1">Cell membrane</location>
        <topology evidence="1">Multi-pass membrane protein</topology>
    </subcellularLocation>
</comment>
<feature type="domain" description="VTT" evidence="7">
    <location>
        <begin position="34"/>
        <end position="162"/>
    </location>
</feature>
<reference evidence="8 9" key="1">
    <citation type="journal article" date="2020" name="Biotechnol. Biofuels">
        <title>New insights from the biogas microbiome by comprehensive genome-resolved metagenomics of nearly 1600 species originating from multiple anaerobic digesters.</title>
        <authorList>
            <person name="Campanaro S."/>
            <person name="Treu L."/>
            <person name="Rodriguez-R L.M."/>
            <person name="Kovalovszki A."/>
            <person name="Ziels R.M."/>
            <person name="Maus I."/>
            <person name="Zhu X."/>
            <person name="Kougias P.G."/>
            <person name="Basile A."/>
            <person name="Luo G."/>
            <person name="Schluter A."/>
            <person name="Konstantinidis K.T."/>
            <person name="Angelidaki I."/>
        </authorList>
    </citation>
    <scope>NUCLEOTIDE SEQUENCE [LARGE SCALE GENOMIC DNA]</scope>
    <source>
        <strain evidence="8">AS06rmzACSIP_65</strain>
    </source>
</reference>
<evidence type="ECO:0000256" key="3">
    <source>
        <dbReference type="ARBA" id="ARBA00022692"/>
    </source>
</evidence>
<dbReference type="Proteomes" id="UP000545876">
    <property type="component" value="Unassembled WGS sequence"/>
</dbReference>
<dbReference type="InterPro" id="IPR051311">
    <property type="entry name" value="DedA_domain"/>
</dbReference>
<keyword evidence="4 6" id="KW-1133">Transmembrane helix</keyword>
<keyword evidence="3 6" id="KW-0812">Transmembrane</keyword>
<name>A0A847D1J4_9BACT</name>
<dbReference type="Pfam" id="PF09335">
    <property type="entry name" value="VTT_dom"/>
    <property type="match status" value="1"/>
</dbReference>
<dbReference type="PANTHER" id="PTHR42709:SF6">
    <property type="entry name" value="UNDECAPRENYL PHOSPHATE TRANSPORTER A"/>
    <property type="match status" value="1"/>
</dbReference>